<comment type="caution">
    <text evidence="1">The sequence shown here is derived from an EMBL/GenBank/DDBJ whole genome shotgun (WGS) entry which is preliminary data.</text>
</comment>
<protein>
    <submittedName>
        <fullName evidence="1">DUF2461 domain-containing protein</fullName>
    </submittedName>
</protein>
<gene>
    <name evidence="1" type="ORF">L3049_04245</name>
</gene>
<sequence>MLNNSIYEFLLELRENNNRDWFHANKEKYDKAKKDFEFFIELVIEQLKTIDPNISGLQAKDCIYRIYRDTRFSNNKIPYKTNFGAFLSTGGRKSKYAGYFIQIEPERCFIGGGCYKPDSKTLKAIREEIFHVPTDFKTIIDDAEFTKQFSELYDDKLKTAPRGYAKDFEYINLLNYKSYVGTKSISDEIANSDRLSVEINQVFKALYPLNQFLNEIIADI</sequence>
<dbReference type="NCBIfam" id="TIGR02453">
    <property type="entry name" value="TIGR02453 family protein"/>
    <property type="match status" value="1"/>
</dbReference>
<evidence type="ECO:0000313" key="1">
    <source>
        <dbReference type="EMBL" id="MDE5417211.1"/>
    </source>
</evidence>
<dbReference type="Proteomes" id="UP001528920">
    <property type="component" value="Unassembled WGS sequence"/>
</dbReference>
<dbReference type="PANTHER" id="PTHR36452:SF1">
    <property type="entry name" value="DUF2461 DOMAIN-CONTAINING PROTEIN"/>
    <property type="match status" value="1"/>
</dbReference>
<dbReference type="PIRSF" id="PIRSF028451">
    <property type="entry name" value="UCP028451"/>
    <property type="match status" value="1"/>
</dbReference>
<keyword evidence="2" id="KW-1185">Reference proteome</keyword>
<dbReference type="Pfam" id="PF09365">
    <property type="entry name" value="DUF2461"/>
    <property type="match status" value="1"/>
</dbReference>
<dbReference type="EMBL" id="JAKJSC010000001">
    <property type="protein sequence ID" value="MDE5417211.1"/>
    <property type="molecule type" value="Genomic_DNA"/>
</dbReference>
<dbReference type="RefSeq" id="WP_275108548.1">
    <property type="nucleotide sequence ID" value="NZ_JAKJSC010000001.1"/>
</dbReference>
<proteinExistence type="predicted"/>
<accession>A0ABT5VPL2</accession>
<name>A0ABT5VPL2_9BACT</name>
<dbReference type="InterPro" id="IPR012808">
    <property type="entry name" value="CHP02453"/>
</dbReference>
<evidence type="ECO:0000313" key="2">
    <source>
        <dbReference type="Proteomes" id="UP001528920"/>
    </source>
</evidence>
<organism evidence="1 2">
    <name type="scientific">Paralabilibaculum antarcticum</name>
    <dbReference type="NCBI Taxonomy" id="2912572"/>
    <lineage>
        <taxon>Bacteria</taxon>
        <taxon>Pseudomonadati</taxon>
        <taxon>Bacteroidota</taxon>
        <taxon>Bacteroidia</taxon>
        <taxon>Marinilabiliales</taxon>
        <taxon>Marinifilaceae</taxon>
        <taxon>Paralabilibaculum</taxon>
    </lineage>
</organism>
<dbReference type="InterPro" id="IPR015996">
    <property type="entry name" value="UCP028451"/>
</dbReference>
<reference evidence="1 2" key="1">
    <citation type="submission" date="2022-01" db="EMBL/GenBank/DDBJ databases">
        <title>Labilibaculum sp. nov, a marine bacterium isolated from Antarctica.</title>
        <authorList>
            <person name="Dai W."/>
        </authorList>
    </citation>
    <scope>NUCLEOTIDE SEQUENCE [LARGE SCALE GENOMIC DNA]</scope>
    <source>
        <strain evidence="1 2">DW002</strain>
    </source>
</reference>
<dbReference type="PANTHER" id="PTHR36452">
    <property type="entry name" value="CHROMOSOME 12, WHOLE GENOME SHOTGUN SEQUENCE"/>
    <property type="match status" value="1"/>
</dbReference>